<dbReference type="GO" id="GO:0004065">
    <property type="term" value="F:arylsulfatase activity"/>
    <property type="evidence" value="ECO:0007669"/>
    <property type="project" value="TreeGrafter"/>
</dbReference>
<dbReference type="PROSITE" id="PS00149">
    <property type="entry name" value="SULFATASE_2"/>
    <property type="match status" value="1"/>
</dbReference>
<dbReference type="EMBL" id="OCTN01000002">
    <property type="protein sequence ID" value="SOH93924.1"/>
    <property type="molecule type" value="Genomic_DNA"/>
</dbReference>
<feature type="signal peptide" evidence="5">
    <location>
        <begin position="1"/>
        <end position="20"/>
    </location>
</feature>
<evidence type="ECO:0000256" key="4">
    <source>
        <dbReference type="ARBA" id="ARBA00022837"/>
    </source>
</evidence>
<keyword evidence="4" id="KW-0106">Calcium</keyword>
<evidence type="ECO:0000256" key="2">
    <source>
        <dbReference type="ARBA" id="ARBA00022723"/>
    </source>
</evidence>
<dbReference type="InterPro" id="IPR017850">
    <property type="entry name" value="Alkaline_phosphatase_core_sf"/>
</dbReference>
<organism evidence="7 8">
    <name type="scientific">Pontivivens marinum</name>
    <dbReference type="NCBI Taxonomy" id="1690039"/>
    <lineage>
        <taxon>Bacteria</taxon>
        <taxon>Pseudomonadati</taxon>
        <taxon>Pseudomonadota</taxon>
        <taxon>Alphaproteobacteria</taxon>
        <taxon>Rhodobacterales</taxon>
        <taxon>Paracoccaceae</taxon>
        <taxon>Pontivivens</taxon>
    </lineage>
</organism>
<dbReference type="OrthoDB" id="9803751at2"/>
<dbReference type="InterPro" id="IPR050738">
    <property type="entry name" value="Sulfatase"/>
</dbReference>
<dbReference type="Gene3D" id="3.30.1120.10">
    <property type="match status" value="1"/>
</dbReference>
<keyword evidence="3" id="KW-0378">Hydrolase</keyword>
<dbReference type="PANTHER" id="PTHR42693:SF53">
    <property type="entry name" value="ENDO-4-O-SULFATASE"/>
    <property type="match status" value="1"/>
</dbReference>
<evidence type="ECO:0000313" key="8">
    <source>
        <dbReference type="Proteomes" id="UP000220034"/>
    </source>
</evidence>
<evidence type="ECO:0000256" key="1">
    <source>
        <dbReference type="ARBA" id="ARBA00008779"/>
    </source>
</evidence>
<feature type="domain" description="Sulfatase N-terminal" evidence="6">
    <location>
        <begin position="22"/>
        <end position="328"/>
    </location>
</feature>
<reference evidence="8" key="1">
    <citation type="submission" date="2017-09" db="EMBL/GenBank/DDBJ databases">
        <authorList>
            <person name="Varghese N."/>
            <person name="Submissions S."/>
        </authorList>
    </citation>
    <scope>NUCLEOTIDE SEQUENCE [LARGE SCALE GENOMIC DNA]</scope>
    <source>
        <strain evidence="8">C7</strain>
    </source>
</reference>
<keyword evidence="5" id="KW-0732">Signal</keyword>
<dbReference type="PROSITE" id="PS00523">
    <property type="entry name" value="SULFATASE_1"/>
    <property type="match status" value="1"/>
</dbReference>
<dbReference type="SUPFAM" id="SSF53649">
    <property type="entry name" value="Alkaline phosphatase-like"/>
    <property type="match status" value="1"/>
</dbReference>
<keyword evidence="8" id="KW-1185">Reference proteome</keyword>
<comment type="similarity">
    <text evidence="1">Belongs to the sulfatase family.</text>
</comment>
<dbReference type="InterPro" id="IPR000917">
    <property type="entry name" value="Sulfatase_N"/>
</dbReference>
<gene>
    <name evidence="7" type="ORF">SAMN06273572_102603</name>
</gene>
<dbReference type="AlphaFoldDB" id="A0A2C9CRE5"/>
<evidence type="ECO:0000259" key="6">
    <source>
        <dbReference type="Pfam" id="PF00884"/>
    </source>
</evidence>
<protein>
    <submittedName>
        <fullName evidence="7">Arylsulfatase A</fullName>
    </submittedName>
</protein>
<dbReference type="Gene3D" id="3.40.720.10">
    <property type="entry name" value="Alkaline Phosphatase, subunit A"/>
    <property type="match status" value="1"/>
</dbReference>
<keyword evidence="2" id="KW-0479">Metal-binding</keyword>
<dbReference type="Proteomes" id="UP000220034">
    <property type="component" value="Unassembled WGS sequence"/>
</dbReference>
<dbReference type="GO" id="GO:0046872">
    <property type="term" value="F:metal ion binding"/>
    <property type="evidence" value="ECO:0007669"/>
    <property type="project" value="UniProtKB-KW"/>
</dbReference>
<evidence type="ECO:0000256" key="5">
    <source>
        <dbReference type="SAM" id="SignalP"/>
    </source>
</evidence>
<proteinExistence type="inferred from homology"/>
<feature type="chain" id="PRO_5012135176" evidence="5">
    <location>
        <begin position="21"/>
        <end position="428"/>
    </location>
</feature>
<dbReference type="Pfam" id="PF00884">
    <property type="entry name" value="Sulfatase"/>
    <property type="match status" value="1"/>
</dbReference>
<dbReference type="PANTHER" id="PTHR42693">
    <property type="entry name" value="ARYLSULFATASE FAMILY MEMBER"/>
    <property type="match status" value="1"/>
</dbReference>
<sequence>MKNFLTLLVLALPAATPIQAAPNVLIIIADDMGLDASRCYAVGQQQATMPNIEALCDTGVVFENAYAAPVCSPTRATIMTGQYGFRTGVGATVSRNGENGLSSDMTSLFDVVSGAGYSSNLIGKWHLAGAEAGLDHPSEFGVSDYWGLFSGTARNYSRWTSVANEAEVRVNEYSTTAFTNRAIDWIGAQDGPWFLWLAYNAPHAPFHLPPAELHTAHDLLDSRDAIAANPLPYYNAMLQALDTEIGRLFASMDPETRENTIVIFLGDNGSPNQVTRGFYGDHRAKGSIYEGGTHVPLIVAGPDVQAGRSDDFVTTTDLFATIAGLTGAQVSMPDSYDFGPVLTGGQSARDYIYVEHFAQDGPSRGDMFGHALRQNDYKLVLEQGAQPELYNLAIDPREATDLLADGVSADEAAIVARLTARIDVIRGE</sequence>
<name>A0A2C9CRE5_9RHOB</name>
<dbReference type="InterPro" id="IPR024607">
    <property type="entry name" value="Sulfatase_CS"/>
</dbReference>
<dbReference type="RefSeq" id="WP_097929466.1">
    <property type="nucleotide sequence ID" value="NZ_OCTN01000002.1"/>
</dbReference>
<evidence type="ECO:0000313" key="7">
    <source>
        <dbReference type="EMBL" id="SOH93924.1"/>
    </source>
</evidence>
<accession>A0A2C9CRE5</accession>
<evidence type="ECO:0000256" key="3">
    <source>
        <dbReference type="ARBA" id="ARBA00022801"/>
    </source>
</evidence>